<comment type="pathway">
    <text evidence="1">Lipid metabolism; butanoate metabolism.</text>
</comment>
<feature type="domain" description="3-hydroxyacyl-CoA dehydrogenase NAD binding" evidence="6">
    <location>
        <begin position="1"/>
        <end position="172"/>
    </location>
</feature>
<keyword evidence="8" id="KW-1185">Reference proteome</keyword>
<protein>
    <submittedName>
        <fullName evidence="7">3-hydroxyacyl-CoA dehydrogenase family protein</fullName>
    </submittedName>
</protein>
<dbReference type="Pfam" id="PF00725">
    <property type="entry name" value="3HCDH"/>
    <property type="match status" value="1"/>
</dbReference>
<comment type="caution">
    <text evidence="7">The sequence shown here is derived from an EMBL/GenBank/DDBJ whole genome shotgun (WGS) entry which is preliminary data.</text>
</comment>
<dbReference type="InterPro" id="IPR008927">
    <property type="entry name" value="6-PGluconate_DH-like_C_sf"/>
</dbReference>
<dbReference type="Proteomes" id="UP001144096">
    <property type="component" value="Unassembled WGS sequence"/>
</dbReference>
<dbReference type="SUPFAM" id="SSF51735">
    <property type="entry name" value="NAD(P)-binding Rossmann-fold domains"/>
    <property type="match status" value="1"/>
</dbReference>
<dbReference type="SUPFAM" id="SSF48179">
    <property type="entry name" value="6-phosphogluconate dehydrogenase C-terminal domain-like"/>
    <property type="match status" value="1"/>
</dbReference>
<reference evidence="7" key="1">
    <citation type="submission" date="2022-06" db="EMBL/GenBank/DDBJ databases">
        <title>Amycolatopsis iheyaensis sp. nov., a new species of the genus Amycolatopsis isolated from soil in Iheya island, Japan.</title>
        <authorList>
            <person name="Ngamcharungchit C."/>
            <person name="Kanto H."/>
            <person name="Take A."/>
            <person name="Intra B."/>
            <person name="Matsumoto A."/>
            <person name="Panbangred W."/>
            <person name="Inahashi Y."/>
        </authorList>
    </citation>
    <scope>NUCLEOTIDE SEQUENCE</scope>
    <source>
        <strain evidence="7">OK19-0408</strain>
    </source>
</reference>
<dbReference type="PANTHER" id="PTHR48075:SF5">
    <property type="entry name" value="3-HYDROXYBUTYRYL-COA DEHYDROGENASE"/>
    <property type="match status" value="1"/>
</dbReference>
<evidence type="ECO:0000259" key="6">
    <source>
        <dbReference type="Pfam" id="PF02737"/>
    </source>
</evidence>
<feature type="domain" description="3-hydroxyacyl-CoA dehydrogenase C-terminal" evidence="5">
    <location>
        <begin position="175"/>
        <end position="271"/>
    </location>
</feature>
<evidence type="ECO:0000259" key="5">
    <source>
        <dbReference type="Pfam" id="PF00725"/>
    </source>
</evidence>
<dbReference type="EMBL" id="JAMXQV010000025">
    <property type="protein sequence ID" value="MCR6488434.1"/>
    <property type="molecule type" value="Genomic_DNA"/>
</dbReference>
<dbReference type="Gene3D" id="3.40.50.720">
    <property type="entry name" value="NAD(P)-binding Rossmann-like Domain"/>
    <property type="match status" value="1"/>
</dbReference>
<dbReference type="GO" id="GO:0070403">
    <property type="term" value="F:NAD+ binding"/>
    <property type="evidence" value="ECO:0007669"/>
    <property type="project" value="InterPro"/>
</dbReference>
<dbReference type="InterPro" id="IPR006176">
    <property type="entry name" value="3-OHacyl-CoA_DH_NAD-bd"/>
</dbReference>
<dbReference type="Gene3D" id="1.10.1040.10">
    <property type="entry name" value="N-(1-d-carboxylethyl)-l-norvaline Dehydrogenase, domain 2"/>
    <property type="match status" value="1"/>
</dbReference>
<evidence type="ECO:0000256" key="3">
    <source>
        <dbReference type="ARBA" id="ARBA00023002"/>
    </source>
</evidence>
<evidence type="ECO:0000256" key="1">
    <source>
        <dbReference type="ARBA" id="ARBA00005086"/>
    </source>
</evidence>
<dbReference type="Pfam" id="PF02737">
    <property type="entry name" value="3HCDH_N"/>
    <property type="match status" value="1"/>
</dbReference>
<evidence type="ECO:0000256" key="2">
    <source>
        <dbReference type="ARBA" id="ARBA00009463"/>
    </source>
</evidence>
<name>A0A9X2NKV1_9PSEU</name>
<dbReference type="InterPro" id="IPR036291">
    <property type="entry name" value="NAD(P)-bd_dom_sf"/>
</dbReference>
<comment type="similarity">
    <text evidence="2">Belongs to the 3-hydroxyacyl-CoA dehydrogenase family.</text>
</comment>
<dbReference type="InterPro" id="IPR006108">
    <property type="entry name" value="3HC_DH_C"/>
</dbReference>
<dbReference type="InterPro" id="IPR013328">
    <property type="entry name" value="6PGD_dom2"/>
</dbReference>
<feature type="site" description="Important for catalytic activity" evidence="4">
    <location>
        <position position="129"/>
    </location>
</feature>
<evidence type="ECO:0000313" key="8">
    <source>
        <dbReference type="Proteomes" id="UP001144096"/>
    </source>
</evidence>
<dbReference type="PANTHER" id="PTHR48075">
    <property type="entry name" value="3-HYDROXYACYL-COA DEHYDROGENASE FAMILY PROTEIN"/>
    <property type="match status" value="1"/>
</dbReference>
<dbReference type="AlphaFoldDB" id="A0A9X2NKV1"/>
<proteinExistence type="inferred from homology"/>
<dbReference type="InterPro" id="IPR022694">
    <property type="entry name" value="3-OHacyl-CoA_DH"/>
</dbReference>
<accession>A0A9X2NKV1</accession>
<dbReference type="GO" id="GO:0006631">
    <property type="term" value="P:fatty acid metabolic process"/>
    <property type="evidence" value="ECO:0007669"/>
    <property type="project" value="InterPro"/>
</dbReference>
<keyword evidence="3" id="KW-0560">Oxidoreductase</keyword>
<evidence type="ECO:0000256" key="4">
    <source>
        <dbReference type="PIRSR" id="PIRSR000105-1"/>
    </source>
</evidence>
<sequence>MGIGIATLGVSRGLDVVLVDVDPAKAASAPGRVARELRLATLTGALDRDAPLGAVRATTSVDDAVFDDGVPADAVVEAVVENAAVKTRVLAALSHAVGPHVPIVTNTSSIPVDELAAGVPHPETVLGIHFMNPAYLVPTVEVVPGSRTSDAIRAGASALLARLGRTGVEVGDGPGFVTSRVSHRMINDAIKIVEEGRASAADVDLLMQNCLGHPLGPLRTADLIGLDNLADSLAVLFDRTGDDTFRPAGLLLAKVAAGDHGRKSGRGFYPY</sequence>
<gene>
    <name evidence="7" type="ORF">M8542_36965</name>
</gene>
<organism evidence="7 8">
    <name type="scientific">Amycolatopsis iheyensis</name>
    <dbReference type="NCBI Taxonomy" id="2945988"/>
    <lineage>
        <taxon>Bacteria</taxon>
        <taxon>Bacillati</taxon>
        <taxon>Actinomycetota</taxon>
        <taxon>Actinomycetes</taxon>
        <taxon>Pseudonocardiales</taxon>
        <taxon>Pseudonocardiaceae</taxon>
        <taxon>Amycolatopsis</taxon>
    </lineage>
</organism>
<dbReference type="PIRSF" id="PIRSF000105">
    <property type="entry name" value="HCDH"/>
    <property type="match status" value="1"/>
</dbReference>
<dbReference type="GO" id="GO:0016616">
    <property type="term" value="F:oxidoreductase activity, acting on the CH-OH group of donors, NAD or NADP as acceptor"/>
    <property type="evidence" value="ECO:0007669"/>
    <property type="project" value="InterPro"/>
</dbReference>
<evidence type="ECO:0000313" key="7">
    <source>
        <dbReference type="EMBL" id="MCR6488434.1"/>
    </source>
</evidence>